<dbReference type="Gene3D" id="3.40.50.720">
    <property type="entry name" value="NAD(P)-binding Rossmann-like Domain"/>
    <property type="match status" value="1"/>
</dbReference>
<accession>A0ABS3SWU4</accession>
<gene>
    <name evidence="2" type="ORF">J4051_17980</name>
</gene>
<dbReference type="PANTHER" id="PTHR42760">
    <property type="entry name" value="SHORT-CHAIN DEHYDROGENASES/REDUCTASES FAMILY MEMBER"/>
    <property type="match status" value="1"/>
</dbReference>
<sequence length="250" mass="26884">MNPFTLEHKIIMVTGASSGIGEATAIACDEQGATLLLLGRNEERLNHTLSKLSSRNHKILAIDLAEFEVVTAQLPVFLQDVPHLDGMVHAAGITSTYPFKLFKTEQLDNILKVNVQAAFYLTKLVLTKLNKEGSSLVFISSIMASVGEKAKTMYAMSKGAVSAGAKSLAIEYASRKVRVNTIAPGIVNTPMTANATYKTNENLLAETLAKYPLGFGEPEDVAHACVFLLSDASKWMTGTEITLDGGYSAK</sequence>
<dbReference type="CDD" id="cd05233">
    <property type="entry name" value="SDR_c"/>
    <property type="match status" value="1"/>
</dbReference>
<comment type="similarity">
    <text evidence="1">Belongs to the short-chain dehydrogenases/reductases (SDR) family.</text>
</comment>
<name>A0ABS3SWU4_9FLAO</name>
<evidence type="ECO:0000313" key="3">
    <source>
        <dbReference type="Proteomes" id="UP000681315"/>
    </source>
</evidence>
<dbReference type="InterPro" id="IPR002347">
    <property type="entry name" value="SDR_fam"/>
</dbReference>
<keyword evidence="3" id="KW-1185">Reference proteome</keyword>
<protein>
    <submittedName>
        <fullName evidence="2">SDR family oxidoreductase</fullName>
    </submittedName>
</protein>
<proteinExistence type="inferred from homology"/>
<comment type="caution">
    <text evidence="2">The sequence shown here is derived from an EMBL/GenBank/DDBJ whole genome shotgun (WGS) entry which is preliminary data.</text>
</comment>
<dbReference type="RefSeq" id="WP_208235270.1">
    <property type="nucleotide sequence ID" value="NZ_JAGEVG010000031.1"/>
</dbReference>
<dbReference type="Proteomes" id="UP000681315">
    <property type="component" value="Unassembled WGS sequence"/>
</dbReference>
<evidence type="ECO:0000256" key="1">
    <source>
        <dbReference type="ARBA" id="ARBA00006484"/>
    </source>
</evidence>
<reference evidence="2 3" key="1">
    <citation type="submission" date="2021-03" db="EMBL/GenBank/DDBJ databases">
        <title>Gelidibacter sp. nov., isolated from costal sediment.</title>
        <authorList>
            <person name="Lun K.-Y."/>
        </authorList>
    </citation>
    <scope>NUCLEOTIDE SEQUENCE [LARGE SCALE GENOMIC DNA]</scope>
    <source>
        <strain evidence="2 3">DF109</strain>
    </source>
</reference>
<dbReference type="Pfam" id="PF13561">
    <property type="entry name" value="adh_short_C2"/>
    <property type="match status" value="1"/>
</dbReference>
<dbReference type="SUPFAM" id="SSF51735">
    <property type="entry name" value="NAD(P)-binding Rossmann-fold domains"/>
    <property type="match status" value="1"/>
</dbReference>
<dbReference type="EMBL" id="JAGEVG010000031">
    <property type="protein sequence ID" value="MBO3100166.1"/>
    <property type="molecule type" value="Genomic_DNA"/>
</dbReference>
<evidence type="ECO:0000313" key="2">
    <source>
        <dbReference type="EMBL" id="MBO3100166.1"/>
    </source>
</evidence>
<organism evidence="2 3">
    <name type="scientific">Gelidibacter pelagius</name>
    <dbReference type="NCBI Taxonomy" id="2819985"/>
    <lineage>
        <taxon>Bacteria</taxon>
        <taxon>Pseudomonadati</taxon>
        <taxon>Bacteroidota</taxon>
        <taxon>Flavobacteriia</taxon>
        <taxon>Flavobacteriales</taxon>
        <taxon>Flavobacteriaceae</taxon>
        <taxon>Gelidibacter</taxon>
    </lineage>
</organism>
<dbReference type="PRINTS" id="PR00081">
    <property type="entry name" value="GDHRDH"/>
</dbReference>
<dbReference type="InterPro" id="IPR036291">
    <property type="entry name" value="NAD(P)-bd_dom_sf"/>
</dbReference>